<evidence type="ECO:0000256" key="1">
    <source>
        <dbReference type="ARBA" id="ARBA00004196"/>
    </source>
</evidence>
<dbReference type="PROSITE" id="PS51257">
    <property type="entry name" value="PROKAR_LIPOPROTEIN"/>
    <property type="match status" value="1"/>
</dbReference>
<keyword evidence="3" id="KW-0813">Transport</keyword>
<comment type="similarity">
    <text evidence="2">Belongs to the bacterial solute-binding protein 1 family.</text>
</comment>
<keyword evidence="4 5" id="KW-0732">Signal</keyword>
<evidence type="ECO:0000256" key="4">
    <source>
        <dbReference type="ARBA" id="ARBA00022729"/>
    </source>
</evidence>
<dbReference type="InterPro" id="IPR050490">
    <property type="entry name" value="Bact_solute-bd_prot1"/>
</dbReference>
<comment type="subcellular location">
    <subcellularLocation>
        <location evidence="1">Cell envelope</location>
    </subcellularLocation>
</comment>
<dbReference type="RefSeq" id="WP_344904014.1">
    <property type="nucleotide sequence ID" value="NZ_BAAAYO010000001.1"/>
</dbReference>
<comment type="caution">
    <text evidence="6">The sequence shown here is derived from an EMBL/GenBank/DDBJ whole genome shotgun (WGS) entry which is preliminary data.</text>
</comment>
<sequence length="435" mass="48270">MKKIALASLLLAMAAATAACGGEKKPESAATPGNTAATKAAEPVTLKFYAHTVLDDFEKYINQFVKKKFPNVTLELVKNQKGSTIEDLLQAGEIPDIIWGGLTNINMLTPLKVPIDLQPLAKKNGFDFNKYDTRMIDNIKSYSDQGQIFYMPYNVLAFALHYNKDLFDKFGVAYPKDNMNWDEVIELGKKLTRTEGDTSYVGLRPPYSLNRLQMQSELAFIDAKTEKSQLTSDGWKALFDLFKRINDVSNQPLKSPFGTRDEFLKAKTTAMLPDILLLQNTDMVAAEKEGFRWDVVTFPTLKAKPNVNAGLFSDGFLLPQGSKHGDLAFQIIAYLSTDPEVQAEASKNGRVSALKDTTLLEHAFENNPAAKGKNLKPLFTQTYPVIPPVTAFDRDGVTSASNQLLNYVTGKSDINTALRQADEEFTKKIAELKAK</sequence>
<reference evidence="6 7" key="1">
    <citation type="submission" date="2024-09" db="EMBL/GenBank/DDBJ databases">
        <authorList>
            <person name="Sun Q."/>
            <person name="Mori K."/>
        </authorList>
    </citation>
    <scope>NUCLEOTIDE SEQUENCE [LARGE SCALE GENOMIC DNA]</scope>
    <source>
        <strain evidence="6 7">JCM 12520</strain>
    </source>
</reference>
<dbReference type="EMBL" id="JBHMAG010000010">
    <property type="protein sequence ID" value="MFB9752545.1"/>
    <property type="molecule type" value="Genomic_DNA"/>
</dbReference>
<dbReference type="InterPro" id="IPR006059">
    <property type="entry name" value="SBP"/>
</dbReference>
<evidence type="ECO:0000256" key="5">
    <source>
        <dbReference type="SAM" id="SignalP"/>
    </source>
</evidence>
<dbReference type="Pfam" id="PF01547">
    <property type="entry name" value="SBP_bac_1"/>
    <property type="match status" value="1"/>
</dbReference>
<dbReference type="PANTHER" id="PTHR43649">
    <property type="entry name" value="ARABINOSE-BINDING PROTEIN-RELATED"/>
    <property type="match status" value="1"/>
</dbReference>
<accession>A0ABV5VWA2</accession>
<protein>
    <submittedName>
        <fullName evidence="6">ABC transporter substrate-binding protein</fullName>
    </submittedName>
</protein>
<dbReference type="Proteomes" id="UP001589619">
    <property type="component" value="Unassembled WGS sequence"/>
</dbReference>
<feature type="signal peptide" evidence="5">
    <location>
        <begin position="1"/>
        <end position="18"/>
    </location>
</feature>
<keyword evidence="7" id="KW-1185">Reference proteome</keyword>
<evidence type="ECO:0000256" key="2">
    <source>
        <dbReference type="ARBA" id="ARBA00008520"/>
    </source>
</evidence>
<feature type="chain" id="PRO_5045415721" evidence="5">
    <location>
        <begin position="19"/>
        <end position="435"/>
    </location>
</feature>
<dbReference type="SUPFAM" id="SSF53850">
    <property type="entry name" value="Periplasmic binding protein-like II"/>
    <property type="match status" value="1"/>
</dbReference>
<evidence type="ECO:0000313" key="6">
    <source>
        <dbReference type="EMBL" id="MFB9752545.1"/>
    </source>
</evidence>
<proteinExistence type="inferred from homology"/>
<dbReference type="Gene3D" id="3.40.190.10">
    <property type="entry name" value="Periplasmic binding protein-like II"/>
    <property type="match status" value="1"/>
</dbReference>
<dbReference type="PANTHER" id="PTHR43649:SF31">
    <property type="entry name" value="SN-GLYCEROL-3-PHOSPHATE-BINDING PERIPLASMIC PROTEIN UGPB"/>
    <property type="match status" value="1"/>
</dbReference>
<gene>
    <name evidence="6" type="ORF">ACFFNY_13345</name>
</gene>
<organism evidence="6 7">
    <name type="scientific">Paenibacillus hodogayensis</name>
    <dbReference type="NCBI Taxonomy" id="279208"/>
    <lineage>
        <taxon>Bacteria</taxon>
        <taxon>Bacillati</taxon>
        <taxon>Bacillota</taxon>
        <taxon>Bacilli</taxon>
        <taxon>Bacillales</taxon>
        <taxon>Paenibacillaceae</taxon>
        <taxon>Paenibacillus</taxon>
    </lineage>
</organism>
<evidence type="ECO:0000256" key="3">
    <source>
        <dbReference type="ARBA" id="ARBA00022448"/>
    </source>
</evidence>
<evidence type="ECO:0000313" key="7">
    <source>
        <dbReference type="Proteomes" id="UP001589619"/>
    </source>
</evidence>
<name>A0ABV5VWA2_9BACL</name>